<proteinExistence type="predicted"/>
<evidence type="ECO:0000313" key="1">
    <source>
        <dbReference type="EMBL" id="GIX94921.1"/>
    </source>
</evidence>
<protein>
    <submittedName>
        <fullName evidence="1">Uncharacterized protein</fullName>
    </submittedName>
</protein>
<gene>
    <name evidence="1" type="ORF">CEXT_542121</name>
</gene>
<accession>A0AAV4PCU6</accession>
<sequence>MLFKETTTNKDLSNPDLPKPAFQKHLCKKAIMNMQQGYRRARSATYLSIGRKDGRTQLIECIARTSQPSDSYSQRTLQLFALYKNYENYDDEMM</sequence>
<keyword evidence="2" id="KW-1185">Reference proteome</keyword>
<organism evidence="1 2">
    <name type="scientific">Caerostris extrusa</name>
    <name type="common">Bark spider</name>
    <name type="synonym">Caerostris bankana</name>
    <dbReference type="NCBI Taxonomy" id="172846"/>
    <lineage>
        <taxon>Eukaryota</taxon>
        <taxon>Metazoa</taxon>
        <taxon>Ecdysozoa</taxon>
        <taxon>Arthropoda</taxon>
        <taxon>Chelicerata</taxon>
        <taxon>Arachnida</taxon>
        <taxon>Araneae</taxon>
        <taxon>Araneomorphae</taxon>
        <taxon>Entelegynae</taxon>
        <taxon>Araneoidea</taxon>
        <taxon>Araneidae</taxon>
        <taxon>Caerostris</taxon>
    </lineage>
</organism>
<dbReference type="AlphaFoldDB" id="A0AAV4PCU6"/>
<dbReference type="EMBL" id="BPLR01004449">
    <property type="protein sequence ID" value="GIX94921.1"/>
    <property type="molecule type" value="Genomic_DNA"/>
</dbReference>
<dbReference type="Proteomes" id="UP001054945">
    <property type="component" value="Unassembled WGS sequence"/>
</dbReference>
<name>A0AAV4PCU6_CAEEX</name>
<reference evidence="1 2" key="1">
    <citation type="submission" date="2021-06" db="EMBL/GenBank/DDBJ databases">
        <title>Caerostris extrusa draft genome.</title>
        <authorList>
            <person name="Kono N."/>
            <person name="Arakawa K."/>
        </authorList>
    </citation>
    <scope>NUCLEOTIDE SEQUENCE [LARGE SCALE GENOMIC DNA]</scope>
</reference>
<evidence type="ECO:0000313" key="2">
    <source>
        <dbReference type="Proteomes" id="UP001054945"/>
    </source>
</evidence>
<comment type="caution">
    <text evidence="1">The sequence shown here is derived from an EMBL/GenBank/DDBJ whole genome shotgun (WGS) entry which is preliminary data.</text>
</comment>